<dbReference type="Gene3D" id="3.40.50.720">
    <property type="entry name" value="NAD(P)-binding Rossmann-like Domain"/>
    <property type="match status" value="2"/>
</dbReference>
<feature type="domain" description="D-isomer specific 2-hydroxyacid dehydrogenase catalytic" evidence="5">
    <location>
        <begin position="9"/>
        <end position="321"/>
    </location>
</feature>
<keyword evidence="2 4" id="KW-0560">Oxidoreductase</keyword>
<organism evidence="7 8">
    <name type="scientific">Aquisphaera giovannonii</name>
    <dbReference type="NCBI Taxonomy" id="406548"/>
    <lineage>
        <taxon>Bacteria</taxon>
        <taxon>Pseudomonadati</taxon>
        <taxon>Planctomycetota</taxon>
        <taxon>Planctomycetia</taxon>
        <taxon>Isosphaerales</taxon>
        <taxon>Isosphaeraceae</taxon>
        <taxon>Aquisphaera</taxon>
    </lineage>
</organism>
<evidence type="ECO:0000256" key="2">
    <source>
        <dbReference type="ARBA" id="ARBA00023002"/>
    </source>
</evidence>
<accession>A0A5B9W954</accession>
<sequence>MSSPSGPLILLIHPMKEAGLRLLREAGDVRMATGNDPGTIGREVRGAQAVIIRTGGKIDAAVLDAAGKGLKVVGRHGVGYDQIDVAAATSRGVQVVYTPGANTQSVAEHVFAMFIGLSKHFPRMTSELAKGNYDARTSLVGREVAGRTLGIIGFGRIGRRVAETARLGFGMSVLYNDIVPAPHDVEVRTGARRASFREVLEASEYVTMHVPLDPSTRGMIARDALALMRPDAILVNTSRGPVVDEAAVAEALDAGRLWGYGADVFAVEPPPQGHPLIGRPDVLLTPHSAAQTEEGLTNMAAMVARDVAAVLRGTPPESPVNDPFEVEHVRRSLGLPPLYEARR</sequence>
<feature type="domain" description="D-isomer specific 2-hydroxyacid dehydrogenase NAD-binding" evidence="6">
    <location>
        <begin position="111"/>
        <end position="289"/>
    </location>
</feature>
<dbReference type="EC" id="1.1.1.95" evidence="7"/>
<dbReference type="InterPro" id="IPR006139">
    <property type="entry name" value="D-isomer_2_OHA_DH_cat_dom"/>
</dbReference>
<dbReference type="InterPro" id="IPR036291">
    <property type="entry name" value="NAD(P)-bd_dom_sf"/>
</dbReference>
<dbReference type="PANTHER" id="PTHR42938">
    <property type="entry name" value="FORMATE DEHYDROGENASE 1"/>
    <property type="match status" value="1"/>
</dbReference>
<evidence type="ECO:0000313" key="7">
    <source>
        <dbReference type="EMBL" id="QEH36410.1"/>
    </source>
</evidence>
<keyword evidence="3" id="KW-0520">NAD</keyword>
<dbReference type="FunFam" id="3.40.50.720:FF:000203">
    <property type="entry name" value="D-3-phosphoglycerate dehydrogenase (SerA)"/>
    <property type="match status" value="1"/>
</dbReference>
<dbReference type="CDD" id="cd12173">
    <property type="entry name" value="PGDH_4"/>
    <property type="match status" value="1"/>
</dbReference>
<dbReference type="GO" id="GO:0051287">
    <property type="term" value="F:NAD binding"/>
    <property type="evidence" value="ECO:0007669"/>
    <property type="project" value="InterPro"/>
</dbReference>
<evidence type="ECO:0000259" key="5">
    <source>
        <dbReference type="Pfam" id="PF00389"/>
    </source>
</evidence>
<reference evidence="7 8" key="1">
    <citation type="submission" date="2019-08" db="EMBL/GenBank/DDBJ databases">
        <title>Deep-cultivation of Planctomycetes and their phenomic and genomic characterization uncovers novel biology.</title>
        <authorList>
            <person name="Wiegand S."/>
            <person name="Jogler M."/>
            <person name="Boedeker C."/>
            <person name="Pinto D."/>
            <person name="Vollmers J."/>
            <person name="Rivas-Marin E."/>
            <person name="Kohn T."/>
            <person name="Peeters S.H."/>
            <person name="Heuer A."/>
            <person name="Rast P."/>
            <person name="Oberbeckmann S."/>
            <person name="Bunk B."/>
            <person name="Jeske O."/>
            <person name="Meyerdierks A."/>
            <person name="Storesund J.E."/>
            <person name="Kallscheuer N."/>
            <person name="Luecker S."/>
            <person name="Lage O.M."/>
            <person name="Pohl T."/>
            <person name="Merkel B.J."/>
            <person name="Hornburger P."/>
            <person name="Mueller R.-W."/>
            <person name="Bruemmer F."/>
            <person name="Labrenz M."/>
            <person name="Spormann A.M."/>
            <person name="Op den Camp H."/>
            <person name="Overmann J."/>
            <person name="Amann R."/>
            <person name="Jetten M.S.M."/>
            <person name="Mascher T."/>
            <person name="Medema M.H."/>
            <person name="Devos D.P."/>
            <person name="Kaster A.-K."/>
            <person name="Ovreas L."/>
            <person name="Rohde M."/>
            <person name="Galperin M.Y."/>
            <person name="Jogler C."/>
        </authorList>
    </citation>
    <scope>NUCLEOTIDE SEQUENCE [LARGE SCALE GENOMIC DNA]</scope>
    <source>
        <strain evidence="7 8">OJF2</strain>
    </source>
</reference>
<keyword evidence="8" id="KW-1185">Reference proteome</keyword>
<gene>
    <name evidence="7" type="primary">serA_2</name>
    <name evidence="7" type="ORF">OJF2_49740</name>
</gene>
<dbReference type="GO" id="GO:0004617">
    <property type="term" value="F:phosphoglycerate dehydrogenase activity"/>
    <property type="evidence" value="ECO:0007669"/>
    <property type="project" value="UniProtKB-EC"/>
</dbReference>
<dbReference type="PROSITE" id="PS00671">
    <property type="entry name" value="D_2_HYDROXYACID_DH_3"/>
    <property type="match status" value="1"/>
</dbReference>
<dbReference type="OrthoDB" id="277029at2"/>
<name>A0A5B9W954_9BACT</name>
<dbReference type="InterPro" id="IPR029753">
    <property type="entry name" value="D-isomer_DH_CS"/>
</dbReference>
<proteinExistence type="inferred from homology"/>
<evidence type="ECO:0000313" key="8">
    <source>
        <dbReference type="Proteomes" id="UP000324233"/>
    </source>
</evidence>
<evidence type="ECO:0000256" key="4">
    <source>
        <dbReference type="RuleBase" id="RU003719"/>
    </source>
</evidence>
<dbReference type="SUPFAM" id="SSF51735">
    <property type="entry name" value="NAD(P)-binding Rossmann-fold domains"/>
    <property type="match status" value="1"/>
</dbReference>
<evidence type="ECO:0000259" key="6">
    <source>
        <dbReference type="Pfam" id="PF02826"/>
    </source>
</evidence>
<dbReference type="RefSeq" id="WP_148596099.1">
    <property type="nucleotide sequence ID" value="NZ_CP042997.1"/>
</dbReference>
<dbReference type="SUPFAM" id="SSF52283">
    <property type="entry name" value="Formate/glycerate dehydrogenase catalytic domain-like"/>
    <property type="match status" value="1"/>
</dbReference>
<dbReference type="PANTHER" id="PTHR42938:SF9">
    <property type="entry name" value="FORMATE DEHYDROGENASE 1"/>
    <property type="match status" value="1"/>
</dbReference>
<dbReference type="KEGG" id="agv:OJF2_49740"/>
<dbReference type="Pfam" id="PF02826">
    <property type="entry name" value="2-Hacid_dh_C"/>
    <property type="match status" value="1"/>
</dbReference>
<evidence type="ECO:0000256" key="3">
    <source>
        <dbReference type="ARBA" id="ARBA00023027"/>
    </source>
</evidence>
<dbReference type="AlphaFoldDB" id="A0A5B9W954"/>
<dbReference type="InterPro" id="IPR006140">
    <property type="entry name" value="D-isomer_DH_NAD-bd"/>
</dbReference>
<dbReference type="Proteomes" id="UP000324233">
    <property type="component" value="Chromosome"/>
</dbReference>
<comment type="similarity">
    <text evidence="1 4">Belongs to the D-isomer specific 2-hydroxyacid dehydrogenase family.</text>
</comment>
<dbReference type="Pfam" id="PF00389">
    <property type="entry name" value="2-Hacid_dh"/>
    <property type="match status" value="1"/>
</dbReference>
<evidence type="ECO:0000256" key="1">
    <source>
        <dbReference type="ARBA" id="ARBA00005854"/>
    </source>
</evidence>
<protein>
    <submittedName>
        <fullName evidence="7">D-3-phosphoglycerate dehydrogenase</fullName>
        <ecNumber evidence="7">1.1.1.95</ecNumber>
    </submittedName>
</protein>
<dbReference type="EMBL" id="CP042997">
    <property type="protein sequence ID" value="QEH36410.1"/>
    <property type="molecule type" value="Genomic_DNA"/>
</dbReference>